<reference evidence="2" key="1">
    <citation type="submission" date="2021-04" db="EMBL/GenBank/DDBJ databases">
        <authorList>
            <person name="Tunstrom K."/>
        </authorList>
    </citation>
    <scope>NUCLEOTIDE SEQUENCE</scope>
</reference>
<dbReference type="Proteomes" id="UP000691718">
    <property type="component" value="Unassembled WGS sequence"/>
</dbReference>
<feature type="region of interest" description="Disordered" evidence="1">
    <location>
        <begin position="39"/>
        <end position="65"/>
    </location>
</feature>
<name>A0A8S3WV55_PARAO</name>
<comment type="caution">
    <text evidence="2">The sequence shown here is derived from an EMBL/GenBank/DDBJ whole genome shotgun (WGS) entry which is preliminary data.</text>
</comment>
<feature type="region of interest" description="Disordered" evidence="1">
    <location>
        <begin position="80"/>
        <end position="101"/>
    </location>
</feature>
<gene>
    <name evidence="2" type="ORF">PAPOLLO_LOCUS10129</name>
</gene>
<keyword evidence="3" id="KW-1185">Reference proteome</keyword>
<evidence type="ECO:0000313" key="2">
    <source>
        <dbReference type="EMBL" id="CAG4980930.1"/>
    </source>
</evidence>
<dbReference type="OrthoDB" id="7346325at2759"/>
<organism evidence="2 3">
    <name type="scientific">Parnassius apollo</name>
    <name type="common">Apollo butterfly</name>
    <name type="synonym">Papilio apollo</name>
    <dbReference type="NCBI Taxonomy" id="110799"/>
    <lineage>
        <taxon>Eukaryota</taxon>
        <taxon>Metazoa</taxon>
        <taxon>Ecdysozoa</taxon>
        <taxon>Arthropoda</taxon>
        <taxon>Hexapoda</taxon>
        <taxon>Insecta</taxon>
        <taxon>Pterygota</taxon>
        <taxon>Neoptera</taxon>
        <taxon>Endopterygota</taxon>
        <taxon>Lepidoptera</taxon>
        <taxon>Glossata</taxon>
        <taxon>Ditrysia</taxon>
        <taxon>Papilionoidea</taxon>
        <taxon>Papilionidae</taxon>
        <taxon>Parnassiinae</taxon>
        <taxon>Parnassini</taxon>
        <taxon>Parnassius</taxon>
        <taxon>Parnassius</taxon>
    </lineage>
</organism>
<dbReference type="AlphaFoldDB" id="A0A8S3WV55"/>
<evidence type="ECO:0000256" key="1">
    <source>
        <dbReference type="SAM" id="MobiDB-lite"/>
    </source>
</evidence>
<sequence length="101" mass="10743">MDTGRHRSAAPCRWPMLLFGQRRYIQTLHPSFCMGQRSSGGGWGARVAAPGGAAPPRGAPSPRGIDTSFELVAMETANGAGRRRGFDGGCTGLRETREPAE</sequence>
<dbReference type="EMBL" id="CAJQZP010000723">
    <property type="protein sequence ID" value="CAG4980930.1"/>
    <property type="molecule type" value="Genomic_DNA"/>
</dbReference>
<protein>
    <submittedName>
        <fullName evidence="2">(apollo) hypothetical protein</fullName>
    </submittedName>
</protein>
<feature type="compositionally biased region" description="Low complexity" evidence="1">
    <location>
        <begin position="45"/>
        <end position="64"/>
    </location>
</feature>
<accession>A0A8S3WV55</accession>
<proteinExistence type="predicted"/>
<evidence type="ECO:0000313" key="3">
    <source>
        <dbReference type="Proteomes" id="UP000691718"/>
    </source>
</evidence>